<evidence type="ECO:0000256" key="2">
    <source>
        <dbReference type="ARBA" id="ARBA00022692"/>
    </source>
</evidence>
<reference evidence="9 10" key="1">
    <citation type="submission" date="2024-09" db="EMBL/GenBank/DDBJ databases">
        <authorList>
            <person name="Sun Q."/>
            <person name="Mori K."/>
        </authorList>
    </citation>
    <scope>NUCLEOTIDE SEQUENCE [LARGE SCALE GENOMIC DNA]</scope>
    <source>
        <strain evidence="9 10">CCM 7538</strain>
    </source>
</reference>
<evidence type="ECO:0000256" key="5">
    <source>
        <dbReference type="ARBA" id="ARBA00023136"/>
    </source>
</evidence>
<comment type="caution">
    <text evidence="9">The sequence shown here is derived from an EMBL/GenBank/DDBJ whole genome shotgun (WGS) entry which is preliminary data.</text>
</comment>
<feature type="transmembrane region" description="Helical" evidence="7">
    <location>
        <begin position="68"/>
        <end position="86"/>
    </location>
</feature>
<keyword evidence="2 7" id="KW-0812">Transmembrane</keyword>
<keyword evidence="4 7" id="KW-1133">Transmembrane helix</keyword>
<accession>A0ABV6HYK8</accession>
<feature type="transmembrane region" description="Helical" evidence="7">
    <location>
        <begin position="126"/>
        <end position="147"/>
    </location>
</feature>
<feature type="transmembrane region" description="Helical" evidence="7">
    <location>
        <begin position="36"/>
        <end position="56"/>
    </location>
</feature>
<dbReference type="NCBIfam" id="TIGR01297">
    <property type="entry name" value="CDF"/>
    <property type="match status" value="1"/>
</dbReference>
<keyword evidence="10" id="KW-1185">Reference proteome</keyword>
<keyword evidence="3" id="KW-0813">Transport</keyword>
<protein>
    <submittedName>
        <fullName evidence="9">Cation diffusion facilitator family transporter</fullName>
    </submittedName>
</protein>
<feature type="transmembrane region" description="Helical" evidence="7">
    <location>
        <begin position="190"/>
        <end position="208"/>
    </location>
</feature>
<keyword evidence="5 7" id="KW-0472">Membrane</keyword>
<feature type="domain" description="Cation efflux protein transmembrane" evidence="8">
    <location>
        <begin position="37"/>
        <end position="216"/>
    </location>
</feature>
<evidence type="ECO:0000256" key="3">
    <source>
        <dbReference type="ARBA" id="ARBA00022906"/>
    </source>
</evidence>
<feature type="compositionally biased region" description="Low complexity" evidence="6">
    <location>
        <begin position="1"/>
        <end position="10"/>
    </location>
</feature>
<feature type="compositionally biased region" description="Basic residues" evidence="6">
    <location>
        <begin position="16"/>
        <end position="27"/>
    </location>
</feature>
<evidence type="ECO:0000259" key="8">
    <source>
        <dbReference type="Pfam" id="PF01545"/>
    </source>
</evidence>
<dbReference type="Proteomes" id="UP001589769">
    <property type="component" value="Unassembled WGS sequence"/>
</dbReference>
<evidence type="ECO:0000256" key="4">
    <source>
        <dbReference type="ARBA" id="ARBA00022989"/>
    </source>
</evidence>
<gene>
    <name evidence="9" type="ORF">ACFFHT_10415</name>
</gene>
<dbReference type="RefSeq" id="WP_382375981.1">
    <property type="nucleotide sequence ID" value="NZ_JBHLWA010000049.1"/>
</dbReference>
<comment type="subcellular location">
    <subcellularLocation>
        <location evidence="1">Membrane</location>
        <topology evidence="1">Multi-pass membrane protein</topology>
    </subcellularLocation>
</comment>
<dbReference type="PANTHER" id="PTHR11562">
    <property type="entry name" value="CATION EFFLUX PROTEIN/ ZINC TRANSPORTER"/>
    <property type="match status" value="1"/>
</dbReference>
<evidence type="ECO:0000256" key="7">
    <source>
        <dbReference type="SAM" id="Phobius"/>
    </source>
</evidence>
<evidence type="ECO:0000256" key="6">
    <source>
        <dbReference type="SAM" id="MobiDB-lite"/>
    </source>
</evidence>
<keyword evidence="3" id="KW-0864">Zinc transport</keyword>
<dbReference type="SUPFAM" id="SSF161111">
    <property type="entry name" value="Cation efflux protein transmembrane domain-like"/>
    <property type="match status" value="1"/>
</dbReference>
<keyword evidence="3" id="KW-0862">Zinc</keyword>
<proteinExistence type="predicted"/>
<dbReference type="Gene3D" id="1.20.1510.10">
    <property type="entry name" value="Cation efflux protein transmembrane domain"/>
    <property type="match status" value="1"/>
</dbReference>
<feature type="region of interest" description="Disordered" evidence="6">
    <location>
        <begin position="1"/>
        <end position="27"/>
    </location>
</feature>
<name>A0ABV6HYK8_9PAST</name>
<dbReference type="InterPro" id="IPR058533">
    <property type="entry name" value="Cation_efflux_TM"/>
</dbReference>
<evidence type="ECO:0000313" key="10">
    <source>
        <dbReference type="Proteomes" id="UP001589769"/>
    </source>
</evidence>
<dbReference type="EMBL" id="JBHLWA010000049">
    <property type="protein sequence ID" value="MFC0323959.1"/>
    <property type="molecule type" value="Genomic_DNA"/>
</dbReference>
<dbReference type="InterPro" id="IPR027469">
    <property type="entry name" value="Cation_efflux_TMD_sf"/>
</dbReference>
<dbReference type="InterPro" id="IPR050681">
    <property type="entry name" value="CDF/SLC30A"/>
</dbReference>
<dbReference type="Pfam" id="PF01545">
    <property type="entry name" value="Cation_efflux"/>
    <property type="match status" value="1"/>
</dbReference>
<sequence length="219" mass="24161">MCAESNQSSKQEQHSHSHSHSHSHHHDHLHTNNKTILLISFLLICGFMLVEFWAGYTFNSLALLADAGHMANDSLALLLALISLFLSLSAQKWFALLNGCSLLVVAVTILIEAFHRWQHPLMLDAIPMLSVAIIGLMINVIVAFLMLKGDLENLNLKAAYLHVLADALGSVIAIIAGISAWLWSISWVDILASALLSLFIFKSGWQIVTQAYRSLVTIN</sequence>
<organism evidence="9 10">
    <name type="scientific">Gallibacterium melopsittaci</name>
    <dbReference type="NCBI Taxonomy" id="516063"/>
    <lineage>
        <taxon>Bacteria</taxon>
        <taxon>Pseudomonadati</taxon>
        <taxon>Pseudomonadota</taxon>
        <taxon>Gammaproteobacteria</taxon>
        <taxon>Pasteurellales</taxon>
        <taxon>Pasteurellaceae</taxon>
        <taxon>Gallibacterium</taxon>
    </lineage>
</organism>
<feature type="transmembrane region" description="Helical" evidence="7">
    <location>
        <begin position="93"/>
        <end position="114"/>
    </location>
</feature>
<feature type="transmembrane region" description="Helical" evidence="7">
    <location>
        <begin position="159"/>
        <end position="184"/>
    </location>
</feature>
<dbReference type="PANTHER" id="PTHR11562:SF17">
    <property type="entry name" value="RE54080P-RELATED"/>
    <property type="match status" value="1"/>
</dbReference>
<evidence type="ECO:0000256" key="1">
    <source>
        <dbReference type="ARBA" id="ARBA00004141"/>
    </source>
</evidence>
<keyword evidence="3" id="KW-0406">Ion transport</keyword>
<evidence type="ECO:0000313" key="9">
    <source>
        <dbReference type="EMBL" id="MFC0323959.1"/>
    </source>
</evidence>
<dbReference type="InterPro" id="IPR002524">
    <property type="entry name" value="Cation_efflux"/>
</dbReference>